<comment type="caution">
    <text evidence="2">The sequence shown here is derived from an EMBL/GenBank/DDBJ whole genome shotgun (WGS) entry which is preliminary data.</text>
</comment>
<keyword evidence="1" id="KW-0103">Bromodomain</keyword>
<dbReference type="InterPro" id="IPR036427">
    <property type="entry name" value="Bromodomain-like_sf"/>
</dbReference>
<dbReference type="STRING" id="1965070.A0A3S3PIS7"/>
<dbReference type="InterPro" id="IPR013083">
    <property type="entry name" value="Znf_RING/FYVE/PHD"/>
</dbReference>
<dbReference type="SUPFAM" id="SSF47370">
    <property type="entry name" value="Bromodomain"/>
    <property type="match status" value="1"/>
</dbReference>
<dbReference type="Proteomes" id="UP000285301">
    <property type="component" value="Unassembled WGS sequence"/>
</dbReference>
<dbReference type="GO" id="GO:0003714">
    <property type="term" value="F:transcription corepressor activity"/>
    <property type="evidence" value="ECO:0007669"/>
    <property type="project" value="InterPro"/>
</dbReference>
<proteinExistence type="predicted"/>
<accession>A0A3S3PIS7</accession>
<dbReference type="InterPro" id="IPR047269">
    <property type="entry name" value="ZMY11"/>
</dbReference>
<dbReference type="SUPFAM" id="SSF57903">
    <property type="entry name" value="FYVE/PHD zinc finger"/>
    <property type="match status" value="1"/>
</dbReference>
<gene>
    <name evidence="2" type="ORF">B4U79_18084</name>
</gene>
<evidence type="ECO:0008006" key="4">
    <source>
        <dbReference type="Google" id="ProtNLM"/>
    </source>
</evidence>
<protein>
    <recommendedName>
        <fullName evidence="4">Zinc finger MYND domain-containing protein 11-like protein</fullName>
    </recommendedName>
</protein>
<dbReference type="EMBL" id="NCKU01002093">
    <property type="protein sequence ID" value="RWS10438.1"/>
    <property type="molecule type" value="Genomic_DNA"/>
</dbReference>
<dbReference type="GO" id="GO:0034243">
    <property type="term" value="P:regulation of transcription elongation by RNA polymerase II"/>
    <property type="evidence" value="ECO:0007669"/>
    <property type="project" value="InterPro"/>
</dbReference>
<dbReference type="OrthoDB" id="298344at2759"/>
<organism evidence="2 3">
    <name type="scientific">Dinothrombium tinctorium</name>
    <dbReference type="NCBI Taxonomy" id="1965070"/>
    <lineage>
        <taxon>Eukaryota</taxon>
        <taxon>Metazoa</taxon>
        <taxon>Ecdysozoa</taxon>
        <taxon>Arthropoda</taxon>
        <taxon>Chelicerata</taxon>
        <taxon>Arachnida</taxon>
        <taxon>Acari</taxon>
        <taxon>Acariformes</taxon>
        <taxon>Trombidiformes</taxon>
        <taxon>Prostigmata</taxon>
        <taxon>Anystina</taxon>
        <taxon>Parasitengona</taxon>
        <taxon>Trombidioidea</taxon>
        <taxon>Trombidiidae</taxon>
        <taxon>Dinothrombium</taxon>
    </lineage>
</organism>
<dbReference type="PANTHER" id="PTHR46379:SF1">
    <property type="entry name" value="ZINC FINGER MYND DOMAIN-CONTAINING PROTEIN 11"/>
    <property type="match status" value="1"/>
</dbReference>
<dbReference type="Gene3D" id="1.20.920.10">
    <property type="entry name" value="Bromodomain-like"/>
    <property type="match status" value="1"/>
</dbReference>
<evidence type="ECO:0000313" key="2">
    <source>
        <dbReference type="EMBL" id="RWS10438.1"/>
    </source>
</evidence>
<dbReference type="Gene3D" id="3.30.40.10">
    <property type="entry name" value="Zinc/RING finger domain, C3HC4 (zinc finger)"/>
    <property type="match status" value="1"/>
</dbReference>
<dbReference type="PANTHER" id="PTHR46379">
    <property type="entry name" value="ZINC FINGER MYND DOMAIN-CONTAINING"/>
    <property type="match status" value="1"/>
</dbReference>
<sequence length="355" mass="41582">MNNNELLPRLPLTTETGDFTIIKSRVSKPWTVFRVWSVIISLEAKNKAATLKAVNKSKWKSLEQFEKWVRTAVEDELIQTRGGILAIRRKKWFRNQNEWYCFRCFNPGKKMFKCSGCVRVYHEKCLCPSTERKKCFYCEDRIQSVIRKKKLEKKDISEVLHLILQNVKSKFGSIVEKSELKNENELLVKHLSKLLCHPRFNFSNVEGKIESNKYKSLFEFERDCRNIQYNLCVLYGPRSHIGVQSRKLCEFVTGEIESVDYCAECFVRKNQKLNVNWFLEACDPPHKLCFVKNGKSSPLLAKILKQEEMNERYVISLFDENHTIVTVSYKSLILSSPNKIDSLIGLNKFSEMHNL</sequence>
<evidence type="ECO:0000256" key="1">
    <source>
        <dbReference type="ARBA" id="ARBA00023117"/>
    </source>
</evidence>
<dbReference type="InterPro" id="IPR011011">
    <property type="entry name" value="Znf_FYVE_PHD"/>
</dbReference>
<keyword evidence="3" id="KW-1185">Reference proteome</keyword>
<dbReference type="GO" id="GO:0009966">
    <property type="term" value="P:regulation of signal transduction"/>
    <property type="evidence" value="ECO:0007669"/>
    <property type="project" value="TreeGrafter"/>
</dbReference>
<name>A0A3S3PIS7_9ACAR</name>
<evidence type="ECO:0000313" key="3">
    <source>
        <dbReference type="Proteomes" id="UP000285301"/>
    </source>
</evidence>
<dbReference type="AlphaFoldDB" id="A0A3S3PIS7"/>
<dbReference type="GO" id="GO:0005634">
    <property type="term" value="C:nucleus"/>
    <property type="evidence" value="ECO:0007669"/>
    <property type="project" value="TreeGrafter"/>
</dbReference>
<reference evidence="2 3" key="1">
    <citation type="journal article" date="2018" name="Gigascience">
        <title>Genomes of trombidid mites reveal novel predicted allergens and laterally-transferred genes associated with secondary metabolism.</title>
        <authorList>
            <person name="Dong X."/>
            <person name="Chaisiri K."/>
            <person name="Xia D."/>
            <person name="Armstrong S.D."/>
            <person name="Fang Y."/>
            <person name="Donnelly M.J."/>
            <person name="Kadowaki T."/>
            <person name="McGarry J.W."/>
            <person name="Darby A.C."/>
            <person name="Makepeace B.L."/>
        </authorList>
    </citation>
    <scope>NUCLEOTIDE SEQUENCE [LARGE SCALE GENOMIC DNA]</scope>
    <source>
        <strain evidence="2">UoL-WK</strain>
    </source>
</reference>